<dbReference type="AlphaFoldDB" id="T2KKD2"/>
<name>T2KKD2_FORAG</name>
<dbReference type="Proteomes" id="UP000016160">
    <property type="component" value="Chromosome"/>
</dbReference>
<dbReference type="STRING" id="1347342.BN863_15080"/>
<protein>
    <recommendedName>
        <fullName evidence="3">Universal stress protein</fullName>
    </recommendedName>
</protein>
<dbReference type="EMBL" id="HG315671">
    <property type="protein sequence ID" value="CDF79220.1"/>
    <property type="molecule type" value="Genomic_DNA"/>
</dbReference>
<evidence type="ECO:0000313" key="2">
    <source>
        <dbReference type="Proteomes" id="UP000016160"/>
    </source>
</evidence>
<dbReference type="PATRIC" id="fig|1347342.6.peg.1516"/>
<dbReference type="HOGENOM" id="CLU_1624711_0_0_10"/>
<evidence type="ECO:0000313" key="1">
    <source>
        <dbReference type="EMBL" id="CDF79220.1"/>
    </source>
</evidence>
<reference evidence="1 2" key="1">
    <citation type="journal article" date="2013" name="Appl. Environ. Microbiol.">
        <title>The genome of the alga-associated marine flavobacterium Formosa agariphila KMM 3901T reveals a broad potential for degradation of algal polysaccharides.</title>
        <authorList>
            <person name="Mann A.J."/>
            <person name="Hahnke R.L."/>
            <person name="Huang S."/>
            <person name="Werner J."/>
            <person name="Xing P."/>
            <person name="Barbeyron T."/>
            <person name="Huettel B."/>
            <person name="Stueber K."/>
            <person name="Reinhardt R."/>
            <person name="Harder J."/>
            <person name="Gloeckner F.O."/>
            <person name="Amann R.I."/>
            <person name="Teeling H."/>
        </authorList>
    </citation>
    <scope>NUCLEOTIDE SEQUENCE [LARGE SCALE GENOMIC DNA]</scope>
    <source>
        <strain evidence="2">DSM 15362 / KCTC 12365 / LMG 23005 / KMM 3901</strain>
    </source>
</reference>
<dbReference type="OrthoDB" id="893860at2"/>
<organism evidence="1 2">
    <name type="scientific">Formosa agariphila (strain DSM 15362 / KCTC 12365 / LMG 23005 / KMM 3901 / M-2Alg 35-1)</name>
    <dbReference type="NCBI Taxonomy" id="1347342"/>
    <lineage>
        <taxon>Bacteria</taxon>
        <taxon>Pseudomonadati</taxon>
        <taxon>Bacteroidota</taxon>
        <taxon>Flavobacteriia</taxon>
        <taxon>Flavobacteriales</taxon>
        <taxon>Flavobacteriaceae</taxon>
        <taxon>Formosa</taxon>
    </lineage>
</organism>
<dbReference type="RefSeq" id="WP_038529245.1">
    <property type="nucleotide sequence ID" value="NZ_HG315671.1"/>
</dbReference>
<proteinExistence type="predicted"/>
<keyword evidence="2" id="KW-1185">Reference proteome</keyword>
<sequence length="163" mass="18587">MKTVIIPTDFSESSLKLIKNAVLHYPNEEIKIVLAAGYKTLLKSYTPSNYKNSTLIQSLADSSYLTTLNSLIQEHKNKIIDVAIRLYSGDTDAAFKNFLILNDIDEALIPNSTMQQFPNKKCFDITTLISMFSPKTSRVNYQAEARKKPTGDWLFHLKQQFNF</sequence>
<evidence type="ECO:0008006" key="3">
    <source>
        <dbReference type="Google" id="ProtNLM"/>
    </source>
</evidence>
<gene>
    <name evidence="1" type="ORF">BN863_15080</name>
</gene>
<accession>T2KKD2</accession>